<keyword evidence="3" id="KW-1185">Reference proteome</keyword>
<gene>
    <name evidence="2" type="ORF">GCM10010260_19590</name>
</gene>
<comment type="caution">
    <text evidence="2">The sequence shown here is derived from an EMBL/GenBank/DDBJ whole genome shotgun (WGS) entry which is preliminary data.</text>
</comment>
<evidence type="ECO:0000256" key="1">
    <source>
        <dbReference type="SAM" id="MobiDB-lite"/>
    </source>
</evidence>
<reference evidence="2" key="2">
    <citation type="submission" date="2020-09" db="EMBL/GenBank/DDBJ databases">
        <authorList>
            <person name="Sun Q."/>
            <person name="Ohkuma M."/>
        </authorList>
    </citation>
    <scope>NUCLEOTIDE SEQUENCE</scope>
    <source>
        <strain evidence="2">JCM 4369</strain>
    </source>
</reference>
<reference evidence="2" key="1">
    <citation type="journal article" date="2014" name="Int. J. Syst. Evol. Microbiol.">
        <title>Complete genome sequence of Corynebacterium casei LMG S-19264T (=DSM 44701T), isolated from a smear-ripened cheese.</title>
        <authorList>
            <consortium name="US DOE Joint Genome Institute (JGI-PGF)"/>
            <person name="Walter F."/>
            <person name="Albersmeier A."/>
            <person name="Kalinowski J."/>
            <person name="Ruckert C."/>
        </authorList>
    </citation>
    <scope>NUCLEOTIDE SEQUENCE</scope>
    <source>
        <strain evidence="2">JCM 4369</strain>
    </source>
</reference>
<dbReference type="EMBL" id="BMTD01000003">
    <property type="protein sequence ID" value="GGU86548.1"/>
    <property type="molecule type" value="Genomic_DNA"/>
</dbReference>
<feature type="region of interest" description="Disordered" evidence="1">
    <location>
        <begin position="45"/>
        <end position="68"/>
    </location>
</feature>
<evidence type="ECO:0000313" key="2">
    <source>
        <dbReference type="EMBL" id="GGU86548.1"/>
    </source>
</evidence>
<accession>A0A918MAL5</accession>
<dbReference type="Proteomes" id="UP000618795">
    <property type="component" value="Unassembled WGS sequence"/>
</dbReference>
<name>A0A918MAL5_9ACTN</name>
<protein>
    <submittedName>
        <fullName evidence="2">Uncharacterized protein</fullName>
    </submittedName>
</protein>
<feature type="compositionally biased region" description="Basic and acidic residues" evidence="1">
    <location>
        <begin position="48"/>
        <end position="68"/>
    </location>
</feature>
<proteinExistence type="predicted"/>
<sequence>MRLAGALKDALRRRGPAPVDIVTDPDALSVPPRISAEMVTGFALPAGLRDRAGRRGGPDAPDGPRRPA</sequence>
<dbReference type="AlphaFoldDB" id="A0A918MAL5"/>
<evidence type="ECO:0000313" key="3">
    <source>
        <dbReference type="Proteomes" id="UP000618795"/>
    </source>
</evidence>
<organism evidence="2 3">
    <name type="scientific">Streptomyces filipinensis</name>
    <dbReference type="NCBI Taxonomy" id="66887"/>
    <lineage>
        <taxon>Bacteria</taxon>
        <taxon>Bacillati</taxon>
        <taxon>Actinomycetota</taxon>
        <taxon>Actinomycetes</taxon>
        <taxon>Kitasatosporales</taxon>
        <taxon>Streptomycetaceae</taxon>
        <taxon>Streptomyces</taxon>
    </lineage>
</organism>